<evidence type="ECO:0000313" key="7">
    <source>
        <dbReference type="Proteomes" id="UP000702964"/>
    </source>
</evidence>
<dbReference type="AlphaFoldDB" id="A0A8J4S5Y4"/>
<feature type="compositionally biased region" description="Acidic residues" evidence="4">
    <location>
        <begin position="526"/>
        <end position="542"/>
    </location>
</feature>
<gene>
    <name evidence="6" type="ORF">G195_009741</name>
</gene>
<feature type="compositionally biased region" description="Acidic residues" evidence="4">
    <location>
        <begin position="867"/>
        <end position="879"/>
    </location>
</feature>
<name>A0A8J4S5Y4_9STRA</name>
<evidence type="ECO:0000256" key="3">
    <source>
        <dbReference type="ARBA" id="ARBA00023306"/>
    </source>
</evidence>
<feature type="compositionally biased region" description="Basic and acidic residues" evidence="4">
    <location>
        <begin position="9"/>
        <end position="19"/>
    </location>
</feature>
<feature type="region of interest" description="Disordered" evidence="4">
    <location>
        <begin position="1"/>
        <end position="50"/>
    </location>
</feature>
<comment type="caution">
    <text evidence="6">The sequence shown here is derived from an EMBL/GenBank/DDBJ whole genome shotgun (WGS) entry which is preliminary data.</text>
</comment>
<keyword evidence="2" id="KW-0539">Nucleus</keyword>
<feature type="compositionally biased region" description="Basic and acidic residues" evidence="4">
    <location>
        <begin position="855"/>
        <end position="865"/>
    </location>
</feature>
<feature type="region of interest" description="Disordered" evidence="4">
    <location>
        <begin position="514"/>
        <end position="544"/>
    </location>
</feature>
<dbReference type="PANTHER" id="PTHR22940">
    <property type="entry name" value="TIMEOUT/TIMELESS-2"/>
    <property type="match status" value="1"/>
</dbReference>
<evidence type="ECO:0000256" key="4">
    <source>
        <dbReference type="SAM" id="MobiDB-lite"/>
    </source>
</evidence>
<feature type="compositionally biased region" description="Polar residues" evidence="4">
    <location>
        <begin position="967"/>
        <end position="982"/>
    </location>
</feature>
<dbReference type="GO" id="GO:0031298">
    <property type="term" value="C:replication fork protection complex"/>
    <property type="evidence" value="ECO:0007669"/>
    <property type="project" value="TreeGrafter"/>
</dbReference>
<proteinExistence type="predicted"/>
<feature type="domain" description="Timeless N-terminal" evidence="5">
    <location>
        <begin position="85"/>
        <end position="289"/>
    </location>
</feature>
<dbReference type="GO" id="GO:0003677">
    <property type="term" value="F:DNA binding"/>
    <property type="evidence" value="ECO:0007669"/>
    <property type="project" value="TreeGrafter"/>
</dbReference>
<dbReference type="EMBL" id="AOFI03000479">
    <property type="protein sequence ID" value="KAF4316827.1"/>
    <property type="molecule type" value="Genomic_DNA"/>
</dbReference>
<protein>
    <recommendedName>
        <fullName evidence="5">Timeless N-terminal domain-containing protein</fullName>
    </recommendedName>
</protein>
<dbReference type="PANTHER" id="PTHR22940:SF4">
    <property type="entry name" value="PROTEIN TIMELESS HOMOLOG"/>
    <property type="match status" value="1"/>
</dbReference>
<feature type="region of interest" description="Disordered" evidence="4">
    <location>
        <begin position="1052"/>
        <end position="1109"/>
    </location>
</feature>
<feature type="region of interest" description="Disordered" evidence="4">
    <location>
        <begin position="851"/>
        <end position="882"/>
    </location>
</feature>
<accession>A0A8J4S5Y4</accession>
<dbReference type="GO" id="GO:0000076">
    <property type="term" value="P:DNA replication checkpoint signaling"/>
    <property type="evidence" value="ECO:0007669"/>
    <property type="project" value="TreeGrafter"/>
</dbReference>
<sequence>MADVAAASARHDDAKHEEQYAPTTGDTNNERDEELQDFAVSSDEEEGDANEPKLDAAMMNELLLVCSNLGMLRVQNEGEAPVLMRGEDCEEWIHDLQRAIRRDHAKHRLVAKQLGKWKILQKKLLPLLVNHQHDWSLVFSILKVLVMLTMKPSRDSTNIAQQLKYLRQYKHEFLRCEVIPIMMTILVEPLSRKGSARTPQDYLNMEIVLTLIRNLLAIPNEDPRFVTSTTSYFSHLQEDFICTLHEENVYEMILLFAQDIDSAENREWNLLIMEMIDLTLDCSTPKRTMQVLQTICDSIIAKSYFQLTNSLKTEFRRGSSKLISTDRLQYFHLVWFLTTYHRLKLQALKSHYKHQLKAVQKKTTELQNALDFTTPPPPSPEKPVYDEKAVLSTLDMFSFNFVLQSIENYATMKNYHGMTVSVQLLAEMMAYLAELTSSEDPRFQRIADSLQHKIFYERDFLDRLPVLLKSWSPGLFSMTYVVDVITLTHLVFKVLDSQGTIKVLSRRKAYLDKKRHKKKRAPGDEAKDEEDSDDGSTDEEETERQAQLLMEMQRKEADFDVRKYFSSMVSSDTIKMYCSVLVNYRENSPKVNHYIHSFFYRTKHFKIYQHEEWTMQPMLFNIHVLLLFNKMLQDAYIQHLPEFKSFLDFIRGVVHDFFTLAEKNNLLFVETLLRQPYPSKACLLLQRSYDPIDSMSKSKSEAVALGREQHIAAINESRRHRIAMDHEELEGEAEFQFTLDPSDFQSTSLVSANDKETDQVDGGDARFNAEAASSNATSSKPQPKKKAATSRAATERAKNWSKVEDRHLAKMFMKYRHLPSVYEVISYEDMFQDRDRTPEQIERRVKYLKLHRKTHDSSDEEKNNSGEEIEADGAAIEDESAVRKSRLERDLATLDTVRPRRRLRRGADLSDDSGDSDEDMLLVGQTRTVADSVSTTTTVAPAGKNLTGVVDKSDIARHAPSEKRYDSTVSVQGGDANESQTQDMEDTQVLEDSSGQTELAAVEAIEDHNVEDKGALYADAGIVGVADGNLASVEEPTTTDVVTTDIEATTLNSTQVEPVDDASGVQSLKRVRDSNDAAADEQMEESSPAKKIQRVEAEAASIDASANQQ</sequence>
<dbReference type="InterPro" id="IPR006906">
    <property type="entry name" value="Timeless_N"/>
</dbReference>
<reference evidence="6" key="1">
    <citation type="journal article" date="2015" name="Genom Data">
        <title>Draft genome sequences of Phytophthora kernoviae and Phytophthora ramorum lineage EU2 from Scotland.</title>
        <authorList>
            <person name="Sambles C."/>
            <person name="Schlenzig A."/>
            <person name="O'Neill P."/>
            <person name="Grant M."/>
            <person name="Studholme D.J."/>
        </authorList>
    </citation>
    <scope>NUCLEOTIDE SEQUENCE</scope>
    <source>
        <strain evidence="6">00238/432</strain>
    </source>
</reference>
<evidence type="ECO:0000256" key="2">
    <source>
        <dbReference type="ARBA" id="ARBA00023242"/>
    </source>
</evidence>
<evidence type="ECO:0000256" key="1">
    <source>
        <dbReference type="ARBA" id="ARBA00004123"/>
    </source>
</evidence>
<dbReference type="Pfam" id="PF04821">
    <property type="entry name" value="TIMELESS"/>
    <property type="match status" value="1"/>
</dbReference>
<dbReference type="GO" id="GO:0006281">
    <property type="term" value="P:DNA repair"/>
    <property type="evidence" value="ECO:0007669"/>
    <property type="project" value="TreeGrafter"/>
</dbReference>
<reference evidence="6" key="2">
    <citation type="submission" date="2020-02" db="EMBL/GenBank/DDBJ databases">
        <authorList>
            <person name="Studholme D.J."/>
        </authorList>
    </citation>
    <scope>NUCLEOTIDE SEQUENCE</scope>
    <source>
        <strain evidence="6">00238/432</strain>
    </source>
</reference>
<keyword evidence="3" id="KW-0131">Cell cycle</keyword>
<dbReference type="InterPro" id="IPR044998">
    <property type="entry name" value="Timeless"/>
</dbReference>
<feature type="region of interest" description="Disordered" evidence="4">
    <location>
        <begin position="770"/>
        <end position="798"/>
    </location>
</feature>
<evidence type="ECO:0000259" key="5">
    <source>
        <dbReference type="Pfam" id="PF04821"/>
    </source>
</evidence>
<organism evidence="6 7">
    <name type="scientific">Phytophthora kernoviae 00238/432</name>
    <dbReference type="NCBI Taxonomy" id="1284355"/>
    <lineage>
        <taxon>Eukaryota</taxon>
        <taxon>Sar</taxon>
        <taxon>Stramenopiles</taxon>
        <taxon>Oomycota</taxon>
        <taxon>Peronosporomycetes</taxon>
        <taxon>Peronosporales</taxon>
        <taxon>Peronosporaceae</taxon>
        <taxon>Phytophthora</taxon>
    </lineage>
</organism>
<dbReference type="Proteomes" id="UP000702964">
    <property type="component" value="Unassembled WGS sequence"/>
</dbReference>
<feature type="compositionally biased region" description="Acidic residues" evidence="4">
    <location>
        <begin position="31"/>
        <end position="49"/>
    </location>
</feature>
<feature type="compositionally biased region" description="Basic and acidic residues" evidence="4">
    <location>
        <begin position="957"/>
        <end position="966"/>
    </location>
</feature>
<feature type="compositionally biased region" description="Low complexity" evidence="4">
    <location>
        <begin position="770"/>
        <end position="779"/>
    </location>
</feature>
<comment type="subcellular location">
    <subcellularLocation>
        <location evidence="1">Nucleus</location>
    </subcellularLocation>
</comment>
<feature type="region of interest" description="Disordered" evidence="4">
    <location>
        <begin position="957"/>
        <end position="997"/>
    </location>
</feature>
<dbReference type="GO" id="GO:0043111">
    <property type="term" value="P:replication fork arrest"/>
    <property type="evidence" value="ECO:0007669"/>
    <property type="project" value="TreeGrafter"/>
</dbReference>
<evidence type="ECO:0000313" key="6">
    <source>
        <dbReference type="EMBL" id="KAF4316827.1"/>
    </source>
</evidence>